<gene>
    <name evidence="2" type="ORF">METZ01_LOCUS503306</name>
</gene>
<dbReference type="Gene3D" id="3.20.20.150">
    <property type="entry name" value="Divalent-metal-dependent TIM barrel enzymes"/>
    <property type="match status" value="1"/>
</dbReference>
<feature type="domain" description="Xylose isomerase-like TIM barrel" evidence="1">
    <location>
        <begin position="22"/>
        <end position="145"/>
    </location>
</feature>
<reference evidence="2" key="1">
    <citation type="submission" date="2018-05" db="EMBL/GenBank/DDBJ databases">
        <authorList>
            <person name="Lanie J.A."/>
            <person name="Ng W.-L."/>
            <person name="Kazmierczak K.M."/>
            <person name="Andrzejewski T.M."/>
            <person name="Davidsen T.M."/>
            <person name="Wayne K.J."/>
            <person name="Tettelin H."/>
            <person name="Glass J.I."/>
            <person name="Rusch D."/>
            <person name="Podicherti R."/>
            <person name="Tsui H.-C.T."/>
            <person name="Winkler M.E."/>
        </authorList>
    </citation>
    <scope>NUCLEOTIDE SEQUENCE</scope>
</reference>
<dbReference type="InterPro" id="IPR036237">
    <property type="entry name" value="Xyl_isomerase-like_sf"/>
</dbReference>
<dbReference type="EMBL" id="UINC01221915">
    <property type="protein sequence ID" value="SVE50452.1"/>
    <property type="molecule type" value="Genomic_DNA"/>
</dbReference>
<feature type="non-terminal residue" evidence="2">
    <location>
        <position position="146"/>
    </location>
</feature>
<evidence type="ECO:0000313" key="2">
    <source>
        <dbReference type="EMBL" id="SVE50452.1"/>
    </source>
</evidence>
<dbReference type="Pfam" id="PF01261">
    <property type="entry name" value="AP_endonuc_2"/>
    <property type="match status" value="1"/>
</dbReference>
<dbReference type="SUPFAM" id="SSF51658">
    <property type="entry name" value="Xylose isomerase-like"/>
    <property type="match status" value="1"/>
</dbReference>
<evidence type="ECO:0000259" key="1">
    <source>
        <dbReference type="Pfam" id="PF01261"/>
    </source>
</evidence>
<organism evidence="2">
    <name type="scientific">marine metagenome</name>
    <dbReference type="NCBI Taxonomy" id="408172"/>
    <lineage>
        <taxon>unclassified sequences</taxon>
        <taxon>metagenomes</taxon>
        <taxon>ecological metagenomes</taxon>
    </lineage>
</organism>
<name>A0A383E0V8_9ZZZZ</name>
<protein>
    <recommendedName>
        <fullName evidence="1">Xylose isomerase-like TIM barrel domain-containing protein</fullName>
    </recommendedName>
</protein>
<sequence length="146" mass="16135">MRLGIVGMLPGDFRTFQPAQMQAIRDFGFTGFGFHLDGDDVFAITAEDCAGYRRFMAAEDLDLAQFAITYNECLFAVDPAPRERVIAKIQRATEIAAQLGAQSFLLRPGSLNPAGPWTPHRDNHKPEQIGGLVETLRPLAEKGEQE</sequence>
<dbReference type="AlphaFoldDB" id="A0A383E0V8"/>
<dbReference type="InterPro" id="IPR013022">
    <property type="entry name" value="Xyl_isomerase-like_TIM-brl"/>
</dbReference>
<accession>A0A383E0V8</accession>
<proteinExistence type="predicted"/>